<protein>
    <submittedName>
        <fullName evidence="1">Uncharacterized protein</fullName>
    </submittedName>
</protein>
<dbReference type="Proteomes" id="UP000026962">
    <property type="component" value="Chromosome 2"/>
</dbReference>
<evidence type="ECO:0000313" key="2">
    <source>
        <dbReference type="Proteomes" id="UP000026962"/>
    </source>
</evidence>
<reference evidence="1" key="2">
    <citation type="submission" date="2018-05" db="EMBL/GenBank/DDBJ databases">
        <title>OpunRS2 (Oryza punctata Reference Sequence Version 2).</title>
        <authorList>
            <person name="Zhang J."/>
            <person name="Kudrna D."/>
            <person name="Lee S."/>
            <person name="Talag J."/>
            <person name="Welchert J."/>
            <person name="Wing R.A."/>
        </authorList>
    </citation>
    <scope>NUCLEOTIDE SEQUENCE [LARGE SCALE GENOMIC DNA]</scope>
</reference>
<evidence type="ECO:0000313" key="1">
    <source>
        <dbReference type="EnsemblPlants" id="OPUNC02G18140.1"/>
    </source>
</evidence>
<proteinExistence type="predicted"/>
<reference evidence="1" key="1">
    <citation type="submission" date="2015-04" db="UniProtKB">
        <authorList>
            <consortium name="EnsemblPlants"/>
        </authorList>
    </citation>
    <scope>IDENTIFICATION</scope>
</reference>
<dbReference type="AlphaFoldDB" id="A0A0E0K0Z9"/>
<organism evidence="1">
    <name type="scientific">Oryza punctata</name>
    <name type="common">Red rice</name>
    <dbReference type="NCBI Taxonomy" id="4537"/>
    <lineage>
        <taxon>Eukaryota</taxon>
        <taxon>Viridiplantae</taxon>
        <taxon>Streptophyta</taxon>
        <taxon>Embryophyta</taxon>
        <taxon>Tracheophyta</taxon>
        <taxon>Spermatophyta</taxon>
        <taxon>Magnoliopsida</taxon>
        <taxon>Liliopsida</taxon>
        <taxon>Poales</taxon>
        <taxon>Poaceae</taxon>
        <taxon>BOP clade</taxon>
        <taxon>Oryzoideae</taxon>
        <taxon>Oryzeae</taxon>
        <taxon>Oryzinae</taxon>
        <taxon>Oryza</taxon>
    </lineage>
</organism>
<keyword evidence="2" id="KW-1185">Reference proteome</keyword>
<dbReference type="HOGENOM" id="CLU_2577980_0_0_1"/>
<accession>A0A0E0K0Z9</accession>
<dbReference type="Gramene" id="OPUNC02G18140.1">
    <property type="protein sequence ID" value="OPUNC02G18140.1"/>
    <property type="gene ID" value="OPUNC02G18140"/>
</dbReference>
<dbReference type="EnsemblPlants" id="OPUNC02G18140.1">
    <property type="protein sequence ID" value="OPUNC02G18140.1"/>
    <property type="gene ID" value="OPUNC02G18140"/>
</dbReference>
<sequence length="81" mass="8881">MAKILAKTTELARFGSQGNGGKADDGVREIERRFQSLPLPPKAPLCFAFLTPYVIPSFPVSTSTPNFQPLHLFISPSFSSR</sequence>
<name>A0A0E0K0Z9_ORYPU</name>